<reference evidence="3" key="2">
    <citation type="submission" date="2009-10" db="EMBL/GenBank/DDBJ databases">
        <title>The genome sequence of Streptomyces pristinaespiralis strain ATCC 25486.</title>
        <authorList>
            <consortium name="The Broad Institute Genome Sequencing Platform"/>
            <consortium name="Broad Institute Microbial Sequencing Center"/>
            <person name="Fischbach M."/>
            <person name="Godfrey P."/>
            <person name="Ward D."/>
            <person name="Young S."/>
            <person name="Zeng Q."/>
            <person name="Koehrsen M."/>
            <person name="Alvarado L."/>
            <person name="Berlin A.M."/>
            <person name="Bochicchio J."/>
            <person name="Borenstein D."/>
            <person name="Chapman S.B."/>
            <person name="Chen Z."/>
            <person name="Engels R."/>
            <person name="Freedman E."/>
            <person name="Gellesch M."/>
            <person name="Goldberg J."/>
            <person name="Griggs A."/>
            <person name="Gujja S."/>
            <person name="Heilman E.R."/>
            <person name="Heiman D.I."/>
            <person name="Hepburn T.A."/>
            <person name="Howarth C."/>
            <person name="Jen D."/>
            <person name="Larson L."/>
            <person name="Lewis B."/>
            <person name="Mehta T."/>
            <person name="Park D."/>
            <person name="Pearson M."/>
            <person name="Richards J."/>
            <person name="Roberts A."/>
            <person name="Saif S."/>
            <person name="Shea T.D."/>
            <person name="Shenoy N."/>
            <person name="Sisk P."/>
            <person name="Stolte C."/>
            <person name="Sykes S.N."/>
            <person name="Thomson T."/>
            <person name="Walk T."/>
            <person name="White J."/>
            <person name="Yandava C."/>
            <person name="Straight P."/>
            <person name="Clardy J."/>
            <person name="Hung D."/>
            <person name="Kolter R."/>
            <person name="Mekalanos J."/>
            <person name="Walker S."/>
            <person name="Walsh C.T."/>
            <person name="Wieland-Brown L.C."/>
            <person name="Haas B."/>
            <person name="Nusbaum C."/>
            <person name="Birren B."/>
        </authorList>
    </citation>
    <scope>NUCLEOTIDE SEQUENCE [LARGE SCALE GENOMIC DNA]</scope>
    <source>
        <strain evidence="3">ATCC 25486 / DSM 40338 / CBS 914.69 / JCM 4507 / NBRC 13074 / NRRL 2958 / 5647</strain>
    </source>
</reference>
<dbReference type="EMBL" id="CM000950">
    <property type="protein sequence ID" value="EDY64710.1"/>
    <property type="molecule type" value="Genomic_DNA"/>
</dbReference>
<keyword evidence="3" id="KW-1185">Reference proteome</keyword>
<accession>B5HCY7</accession>
<protein>
    <submittedName>
        <fullName evidence="2">Uncharacterized protein</fullName>
    </submittedName>
</protein>
<name>B5HCY7_STRE2</name>
<feature type="compositionally biased region" description="Basic and acidic residues" evidence="1">
    <location>
        <begin position="43"/>
        <end position="57"/>
    </location>
</feature>
<evidence type="ECO:0000313" key="2">
    <source>
        <dbReference type="EMBL" id="EDY64710.1"/>
    </source>
</evidence>
<organism evidence="2 3">
    <name type="scientific">Streptomyces pristinaespiralis (strain ATCC 25486 / DSM 40338 / CBS 914.69 / JCM 4507 / KCC S-0507 / NBRC 13074 / NRRL 2958 / 5647)</name>
    <dbReference type="NCBI Taxonomy" id="457429"/>
    <lineage>
        <taxon>Bacteria</taxon>
        <taxon>Bacillati</taxon>
        <taxon>Actinomycetota</taxon>
        <taxon>Actinomycetes</taxon>
        <taxon>Kitasatosporales</taxon>
        <taxon>Streptomycetaceae</taxon>
        <taxon>Streptomyces</taxon>
    </lineage>
</organism>
<evidence type="ECO:0000313" key="3">
    <source>
        <dbReference type="Proteomes" id="UP000002805"/>
    </source>
</evidence>
<dbReference type="HOGENOM" id="CLU_2866008_0_0_11"/>
<feature type="region of interest" description="Disordered" evidence="1">
    <location>
        <begin position="1"/>
        <end position="64"/>
    </location>
</feature>
<dbReference type="AlphaFoldDB" id="B5HCY7"/>
<evidence type="ECO:0000256" key="1">
    <source>
        <dbReference type="SAM" id="MobiDB-lite"/>
    </source>
</evidence>
<proteinExistence type="predicted"/>
<gene>
    <name evidence="2" type="ORF">SSDG_02965</name>
</gene>
<sequence>MTSITRPAQRGRPGQEAGSSGYPRFKRTITSRGLHDSFTPEQAEPRDRILTKPHPDVGTRNQRS</sequence>
<dbReference type="Proteomes" id="UP000002805">
    <property type="component" value="Chromosome"/>
</dbReference>
<reference evidence="3" key="1">
    <citation type="submission" date="2008-02" db="EMBL/GenBank/DDBJ databases">
        <authorList>
            <consortium name="The Broad Institute Genome Sequencing Platform"/>
            <person name="Fischbach M."/>
            <person name="Ward D."/>
            <person name="Young S."/>
            <person name="Jaffe D."/>
            <person name="Gnerre S."/>
            <person name="Berlin A."/>
            <person name="Heiman D."/>
            <person name="Hepburn T."/>
            <person name="Sykes S."/>
            <person name="Alvarado L."/>
            <person name="Kodira C.D."/>
            <person name="Straight P."/>
            <person name="Clardy J."/>
            <person name="Hung D."/>
            <person name="Kolter R."/>
            <person name="Mekalanos J."/>
            <person name="Walker S."/>
            <person name="Walsh C.T."/>
            <person name="Lander E."/>
            <person name="Galagan J."/>
            <person name="Nusbaum C."/>
            <person name="Birren B."/>
        </authorList>
    </citation>
    <scope>NUCLEOTIDE SEQUENCE [LARGE SCALE GENOMIC DNA]</scope>
    <source>
        <strain evidence="3">ATCC 25486 / DSM 40338 / CBS 914.69 / JCM 4507 / NBRC 13074 / NRRL 2958 / 5647</strain>
    </source>
</reference>